<organism evidence="3 4">
    <name type="scientific">Anopheles culicifacies</name>
    <dbReference type="NCBI Taxonomy" id="139723"/>
    <lineage>
        <taxon>Eukaryota</taxon>
        <taxon>Metazoa</taxon>
        <taxon>Ecdysozoa</taxon>
        <taxon>Arthropoda</taxon>
        <taxon>Hexapoda</taxon>
        <taxon>Insecta</taxon>
        <taxon>Pterygota</taxon>
        <taxon>Neoptera</taxon>
        <taxon>Endopterygota</taxon>
        <taxon>Diptera</taxon>
        <taxon>Nematocera</taxon>
        <taxon>Culicoidea</taxon>
        <taxon>Culicidae</taxon>
        <taxon>Anophelinae</taxon>
        <taxon>Anopheles</taxon>
        <taxon>culicifacies species complex</taxon>
    </lineage>
</organism>
<evidence type="ECO:0000313" key="4">
    <source>
        <dbReference type="Proteomes" id="UP000075883"/>
    </source>
</evidence>
<feature type="compositionally biased region" description="Low complexity" evidence="1">
    <location>
        <begin position="112"/>
        <end position="130"/>
    </location>
</feature>
<reference evidence="4" key="1">
    <citation type="submission" date="2013-09" db="EMBL/GenBank/DDBJ databases">
        <title>The Genome Sequence of Anopheles culicifacies species A.</title>
        <authorList>
            <consortium name="The Broad Institute Genomics Platform"/>
            <person name="Neafsey D.E."/>
            <person name="Besansky N."/>
            <person name="Howell P."/>
            <person name="Walton C."/>
            <person name="Young S.K."/>
            <person name="Zeng Q."/>
            <person name="Gargeya S."/>
            <person name="Fitzgerald M."/>
            <person name="Haas B."/>
            <person name="Abouelleil A."/>
            <person name="Allen A.W."/>
            <person name="Alvarado L."/>
            <person name="Arachchi H.M."/>
            <person name="Berlin A.M."/>
            <person name="Chapman S.B."/>
            <person name="Gainer-Dewar J."/>
            <person name="Goldberg J."/>
            <person name="Griggs A."/>
            <person name="Gujja S."/>
            <person name="Hansen M."/>
            <person name="Howarth C."/>
            <person name="Imamovic A."/>
            <person name="Ireland A."/>
            <person name="Larimer J."/>
            <person name="McCowan C."/>
            <person name="Murphy C."/>
            <person name="Pearson M."/>
            <person name="Poon T.W."/>
            <person name="Priest M."/>
            <person name="Roberts A."/>
            <person name="Saif S."/>
            <person name="Shea T."/>
            <person name="Sisk P."/>
            <person name="Sykes S."/>
            <person name="Wortman J."/>
            <person name="Nusbaum C."/>
            <person name="Birren B."/>
        </authorList>
    </citation>
    <scope>NUCLEOTIDE SEQUENCE [LARGE SCALE GENOMIC DNA]</scope>
    <source>
        <strain evidence="4">A-37</strain>
    </source>
</reference>
<feature type="compositionally biased region" description="Polar residues" evidence="1">
    <location>
        <begin position="98"/>
        <end position="111"/>
    </location>
</feature>
<feature type="chain" id="PRO_5008127421" evidence="2">
    <location>
        <begin position="29"/>
        <end position="278"/>
    </location>
</feature>
<accession>A0A182LSD6</accession>
<feature type="region of interest" description="Disordered" evidence="1">
    <location>
        <begin position="92"/>
        <end position="138"/>
    </location>
</feature>
<dbReference type="Proteomes" id="UP000075883">
    <property type="component" value="Unassembled WGS sequence"/>
</dbReference>
<evidence type="ECO:0000256" key="1">
    <source>
        <dbReference type="SAM" id="MobiDB-lite"/>
    </source>
</evidence>
<feature type="region of interest" description="Disordered" evidence="1">
    <location>
        <begin position="221"/>
        <end position="256"/>
    </location>
</feature>
<keyword evidence="2" id="KW-0732">Signal</keyword>
<name>A0A182LSD6_9DIPT</name>
<dbReference type="EMBL" id="AXCM01017448">
    <property type="status" value="NOT_ANNOTATED_CDS"/>
    <property type="molecule type" value="Genomic_DNA"/>
</dbReference>
<sequence>MARPVVWRRITVLLAVLCLHGFIVPTEQQHASVRHGFPPSVLHVEPALETNRRVPRTITLSYGDTEDDNPDPEVAALLARSPFLRDELKRVRRDAAPTTPNVNSGTGQNKNVSTVATSGGNSSAAATPSTKNTVSSEFSPSPIIKAKVSTYLPPFLPPSSLSLLIFYPLVRTHHCFYCVFSVRKRIGKQFGCIGNGNKSRRRKAQKSSSLISETSFSGGNDVVFQSPIPDRQAKKKEKEGKKAATPALPLPYRAQRAQSDTVPSTVLFVIDGRLRVGH</sequence>
<dbReference type="AlphaFoldDB" id="A0A182LSD6"/>
<evidence type="ECO:0000256" key="2">
    <source>
        <dbReference type="SAM" id="SignalP"/>
    </source>
</evidence>
<keyword evidence="4" id="KW-1185">Reference proteome</keyword>
<feature type="signal peptide" evidence="2">
    <location>
        <begin position="1"/>
        <end position="28"/>
    </location>
</feature>
<dbReference type="VEuPathDB" id="VectorBase:ACUA000786"/>
<evidence type="ECO:0000313" key="3">
    <source>
        <dbReference type="EnsemblMetazoa" id="ACUA000786-PA"/>
    </source>
</evidence>
<dbReference type="EnsemblMetazoa" id="ACUA000786-RA">
    <property type="protein sequence ID" value="ACUA000786-PA"/>
    <property type="gene ID" value="ACUA000786"/>
</dbReference>
<reference evidence="3" key="2">
    <citation type="submission" date="2020-05" db="UniProtKB">
        <authorList>
            <consortium name="EnsemblMetazoa"/>
        </authorList>
    </citation>
    <scope>IDENTIFICATION</scope>
    <source>
        <strain evidence="3">A-37</strain>
    </source>
</reference>
<protein>
    <submittedName>
        <fullName evidence="3">Uncharacterized protein</fullName>
    </submittedName>
</protein>
<proteinExistence type="predicted"/>